<evidence type="ECO:0000313" key="9">
    <source>
        <dbReference type="EMBL" id="ORY28552.1"/>
    </source>
</evidence>
<evidence type="ECO:0000256" key="2">
    <source>
        <dbReference type="ARBA" id="ARBA00022723"/>
    </source>
</evidence>
<dbReference type="InterPro" id="IPR002509">
    <property type="entry name" value="NODB_dom"/>
</dbReference>
<feature type="region of interest" description="Disordered" evidence="6">
    <location>
        <begin position="245"/>
        <end position="290"/>
    </location>
</feature>
<dbReference type="GO" id="GO:0016810">
    <property type="term" value="F:hydrolase activity, acting on carbon-nitrogen (but not peptide) bonds"/>
    <property type="evidence" value="ECO:0007669"/>
    <property type="project" value="InterPro"/>
</dbReference>
<accession>A0A1Y2B168</accession>
<dbReference type="PANTHER" id="PTHR46471">
    <property type="entry name" value="CHITIN DEACETYLASE"/>
    <property type="match status" value="1"/>
</dbReference>
<protein>
    <submittedName>
        <fullName evidence="9">Glycoside hydrolase/deacetylase</fullName>
    </submittedName>
</protein>
<organism evidence="9 10">
    <name type="scientific">Neocallimastix californiae</name>
    <dbReference type="NCBI Taxonomy" id="1754190"/>
    <lineage>
        <taxon>Eukaryota</taxon>
        <taxon>Fungi</taxon>
        <taxon>Fungi incertae sedis</taxon>
        <taxon>Chytridiomycota</taxon>
        <taxon>Chytridiomycota incertae sedis</taxon>
        <taxon>Neocallimastigomycetes</taxon>
        <taxon>Neocallimastigales</taxon>
        <taxon>Neocallimastigaceae</taxon>
        <taxon>Neocallimastix</taxon>
    </lineage>
</organism>
<comment type="cofactor">
    <cofactor evidence="1">
        <name>Co(2+)</name>
        <dbReference type="ChEBI" id="CHEBI:48828"/>
    </cofactor>
</comment>
<dbReference type="Gene3D" id="3.20.20.370">
    <property type="entry name" value="Glycoside hydrolase/deacetylase"/>
    <property type="match status" value="1"/>
</dbReference>
<dbReference type="GO" id="GO:0005975">
    <property type="term" value="P:carbohydrate metabolic process"/>
    <property type="evidence" value="ECO:0007669"/>
    <property type="project" value="InterPro"/>
</dbReference>
<evidence type="ECO:0000256" key="7">
    <source>
        <dbReference type="SAM" id="SignalP"/>
    </source>
</evidence>
<keyword evidence="2" id="KW-0479">Metal-binding</keyword>
<dbReference type="EMBL" id="MCOG01000185">
    <property type="protein sequence ID" value="ORY28552.1"/>
    <property type="molecule type" value="Genomic_DNA"/>
</dbReference>
<dbReference type="AlphaFoldDB" id="A0A1Y2B168"/>
<reference evidence="9 10" key="1">
    <citation type="submission" date="2016-08" db="EMBL/GenBank/DDBJ databases">
        <title>A Parts List for Fungal Cellulosomes Revealed by Comparative Genomics.</title>
        <authorList>
            <consortium name="DOE Joint Genome Institute"/>
            <person name="Haitjema C.H."/>
            <person name="Gilmore S.P."/>
            <person name="Henske J.K."/>
            <person name="Solomon K.V."/>
            <person name="De Groot R."/>
            <person name="Kuo A."/>
            <person name="Mondo S.J."/>
            <person name="Salamov A.A."/>
            <person name="Labutti K."/>
            <person name="Zhao Z."/>
            <person name="Chiniquy J."/>
            <person name="Barry K."/>
            <person name="Brewer H.M."/>
            <person name="Purvine S.O."/>
            <person name="Wright A.T."/>
            <person name="Boxma B."/>
            <person name="Van Alen T."/>
            <person name="Hackstein J.H."/>
            <person name="Baker S.E."/>
            <person name="Grigoriev I.V."/>
            <person name="O'Malley M.A."/>
        </authorList>
    </citation>
    <scope>NUCLEOTIDE SEQUENCE [LARGE SCALE GENOMIC DNA]</scope>
    <source>
        <strain evidence="9 10">G1</strain>
    </source>
</reference>
<evidence type="ECO:0000256" key="4">
    <source>
        <dbReference type="ARBA" id="ARBA00022801"/>
    </source>
</evidence>
<dbReference type="SUPFAM" id="SSF88713">
    <property type="entry name" value="Glycoside hydrolase/deacetylase"/>
    <property type="match status" value="1"/>
</dbReference>
<evidence type="ECO:0000256" key="3">
    <source>
        <dbReference type="ARBA" id="ARBA00022729"/>
    </source>
</evidence>
<dbReference type="InterPro" id="IPR011330">
    <property type="entry name" value="Glyco_hydro/deAcase_b/a-brl"/>
</dbReference>
<evidence type="ECO:0000259" key="8">
    <source>
        <dbReference type="PROSITE" id="PS51677"/>
    </source>
</evidence>
<name>A0A1Y2B168_9FUNG</name>
<proteinExistence type="predicted"/>
<dbReference type="PANTHER" id="PTHR46471:SF2">
    <property type="entry name" value="CHITIN DEACETYLASE-RELATED"/>
    <property type="match status" value="1"/>
</dbReference>
<evidence type="ECO:0000256" key="5">
    <source>
        <dbReference type="ARBA" id="ARBA00023277"/>
    </source>
</evidence>
<keyword evidence="3 7" id="KW-0732">Signal</keyword>
<feature type="domain" description="NodB homology" evidence="8">
    <location>
        <begin position="37"/>
        <end position="228"/>
    </location>
</feature>
<feature type="signal peptide" evidence="7">
    <location>
        <begin position="1"/>
        <end position="26"/>
    </location>
</feature>
<dbReference type="STRING" id="1754190.A0A1Y2B168"/>
<dbReference type="Pfam" id="PF01522">
    <property type="entry name" value="Polysacc_deac_1"/>
    <property type="match status" value="1"/>
</dbReference>
<comment type="caution">
    <text evidence="9">The sequence shown here is derived from an EMBL/GenBank/DDBJ whole genome shotgun (WGS) entry which is preliminary data.</text>
</comment>
<feature type="chain" id="PRO_5012914763" evidence="7">
    <location>
        <begin position="27"/>
        <end position="371"/>
    </location>
</feature>
<dbReference type="OrthoDB" id="5547340at2759"/>
<evidence type="ECO:0000313" key="10">
    <source>
        <dbReference type="Proteomes" id="UP000193920"/>
    </source>
</evidence>
<evidence type="ECO:0000256" key="1">
    <source>
        <dbReference type="ARBA" id="ARBA00001941"/>
    </source>
</evidence>
<keyword evidence="5" id="KW-0119">Carbohydrate metabolism</keyword>
<dbReference type="PROSITE" id="PS51677">
    <property type="entry name" value="NODB"/>
    <property type="match status" value="1"/>
</dbReference>
<sequence>MVSYNIIKSSLLLISSFSLFIDSTYSLKSFKKCIRSGDIALTFDDGPSLLYTSKILDILDKEKVKATFFVNGNNTCYLKNNAAARKLIKREYNSGHVVASHTYSHPMNGITGLSNSQLTYEINTLNDIIYNIIGVKPAFFRPPLGEISKQNEKVLEKCGITANILWNLDSEDWNVNYNATQQYIKALKNVKSSLNSFIALNHDIHKVTASKNLETVIKYIKSRGYRFVTMDVCTGMKAYQGYQTTKTNNSNNNDNTNANNNINSNSSNTIYTNANASENSNSNTNSNTNINTNSNLSTIFINTETNTNNNTYTTNNLIQDSNNNLANNNNNRINTLPNGRMEIPNPNPLKNNTLHYNIIVAKFFTYSFLKC</sequence>
<dbReference type="Proteomes" id="UP000193920">
    <property type="component" value="Unassembled WGS sequence"/>
</dbReference>
<evidence type="ECO:0000256" key="6">
    <source>
        <dbReference type="SAM" id="MobiDB-lite"/>
    </source>
</evidence>
<keyword evidence="4 9" id="KW-0378">Hydrolase</keyword>
<dbReference type="GO" id="GO:0046872">
    <property type="term" value="F:metal ion binding"/>
    <property type="evidence" value="ECO:0007669"/>
    <property type="project" value="UniProtKB-KW"/>
</dbReference>
<keyword evidence="10" id="KW-1185">Reference proteome</keyword>
<gene>
    <name evidence="9" type="ORF">LY90DRAFT_674116</name>
</gene>